<dbReference type="PANTHER" id="PTHR23534:SF1">
    <property type="entry name" value="MAJOR FACILITATOR SUPERFAMILY PROTEIN"/>
    <property type="match status" value="1"/>
</dbReference>
<reference evidence="7" key="2">
    <citation type="submission" date="2023-01" db="EMBL/GenBank/DDBJ databases">
        <authorList>
            <person name="Sun Q."/>
            <person name="Evtushenko L."/>
        </authorList>
    </citation>
    <scope>NUCLEOTIDE SEQUENCE</scope>
    <source>
        <strain evidence="7">VKM Ac-1069</strain>
    </source>
</reference>
<evidence type="ECO:0000256" key="2">
    <source>
        <dbReference type="ARBA" id="ARBA00022692"/>
    </source>
</evidence>
<proteinExistence type="predicted"/>
<dbReference type="RefSeq" id="WP_271214847.1">
    <property type="nucleotide sequence ID" value="NZ_BSFQ01000004.1"/>
</dbReference>
<name>A0A9W6NV23_9PSEU</name>
<dbReference type="PROSITE" id="PS50850">
    <property type="entry name" value="MFS"/>
    <property type="match status" value="1"/>
</dbReference>
<evidence type="ECO:0000256" key="3">
    <source>
        <dbReference type="ARBA" id="ARBA00022989"/>
    </source>
</evidence>
<gene>
    <name evidence="7" type="primary">ydeG_1</name>
    <name evidence="7" type="ORF">GCM10017577_12930</name>
</gene>
<dbReference type="AlphaFoldDB" id="A0A9W6NV23"/>
<evidence type="ECO:0000259" key="6">
    <source>
        <dbReference type="PROSITE" id="PS50850"/>
    </source>
</evidence>
<feature type="transmembrane region" description="Helical" evidence="5">
    <location>
        <begin position="24"/>
        <end position="46"/>
    </location>
</feature>
<dbReference type="GO" id="GO:0005886">
    <property type="term" value="C:plasma membrane"/>
    <property type="evidence" value="ECO:0007669"/>
    <property type="project" value="UniProtKB-SubCell"/>
</dbReference>
<dbReference type="GO" id="GO:0022857">
    <property type="term" value="F:transmembrane transporter activity"/>
    <property type="evidence" value="ECO:0007669"/>
    <property type="project" value="InterPro"/>
</dbReference>
<evidence type="ECO:0000256" key="5">
    <source>
        <dbReference type="SAM" id="Phobius"/>
    </source>
</evidence>
<feature type="transmembrane region" description="Helical" evidence="5">
    <location>
        <begin position="238"/>
        <end position="261"/>
    </location>
</feature>
<dbReference type="Gene3D" id="1.20.1250.20">
    <property type="entry name" value="MFS general substrate transporter like domains"/>
    <property type="match status" value="2"/>
</dbReference>
<keyword evidence="8" id="KW-1185">Reference proteome</keyword>
<feature type="transmembrane region" description="Helical" evidence="5">
    <location>
        <begin position="58"/>
        <end position="78"/>
    </location>
</feature>
<feature type="transmembrane region" description="Helical" evidence="5">
    <location>
        <begin position="391"/>
        <end position="408"/>
    </location>
</feature>
<feature type="domain" description="Major facilitator superfamily (MFS) profile" evidence="6">
    <location>
        <begin position="234"/>
        <end position="414"/>
    </location>
</feature>
<reference evidence="7" key="1">
    <citation type="journal article" date="2014" name="Int. J. Syst. Evol. Microbiol.">
        <title>Complete genome sequence of Corynebacterium casei LMG S-19264T (=DSM 44701T), isolated from a smear-ripened cheese.</title>
        <authorList>
            <consortium name="US DOE Joint Genome Institute (JGI-PGF)"/>
            <person name="Walter F."/>
            <person name="Albersmeier A."/>
            <person name="Kalinowski J."/>
            <person name="Ruckert C."/>
        </authorList>
    </citation>
    <scope>NUCLEOTIDE SEQUENCE</scope>
    <source>
        <strain evidence="7">VKM Ac-1069</strain>
    </source>
</reference>
<comment type="subcellular location">
    <subcellularLocation>
        <location evidence="1">Cell membrane</location>
        <topology evidence="1">Multi-pass membrane protein</topology>
    </subcellularLocation>
</comment>
<dbReference type="InterPro" id="IPR020846">
    <property type="entry name" value="MFS_dom"/>
</dbReference>
<keyword evidence="4 5" id="KW-0472">Membrane</keyword>
<feature type="transmembrane region" description="Helical" evidence="5">
    <location>
        <begin position="184"/>
        <end position="205"/>
    </location>
</feature>
<feature type="transmembrane region" description="Helical" evidence="5">
    <location>
        <begin position="365"/>
        <end position="385"/>
    </location>
</feature>
<evidence type="ECO:0000256" key="1">
    <source>
        <dbReference type="ARBA" id="ARBA00004651"/>
    </source>
</evidence>
<feature type="transmembrane region" description="Helical" evidence="5">
    <location>
        <begin position="299"/>
        <end position="319"/>
    </location>
</feature>
<feature type="transmembrane region" description="Helical" evidence="5">
    <location>
        <begin position="267"/>
        <end position="292"/>
    </location>
</feature>
<dbReference type="Pfam" id="PF07690">
    <property type="entry name" value="MFS_1"/>
    <property type="match status" value="1"/>
</dbReference>
<dbReference type="PANTHER" id="PTHR23534">
    <property type="entry name" value="MFS PERMEASE"/>
    <property type="match status" value="1"/>
</dbReference>
<comment type="caution">
    <text evidence="7">The sequence shown here is derived from an EMBL/GenBank/DDBJ whole genome shotgun (WGS) entry which is preliminary data.</text>
</comment>
<feature type="transmembrane region" description="Helical" evidence="5">
    <location>
        <begin position="116"/>
        <end position="137"/>
    </location>
</feature>
<sequence length="414" mass="40107">MTTTTITATRTHEAGLARVQRRTLAVLVAAQVVGGAAVSTGVAVAALTAARLSGSDVVGAFALTCTVLGAALAAVPLARTASCLGRRAALVGGSATATVGAAGGALAVVLGSWPLLLLACVPFGTGTATGLAARFAGTDLAAPDRRARALAVVLAATTVGAVGGPLLAAPAQRAAAAAGLVPGAGPYLLCTVLFASAATTVAAGLRPDPLRLARTHHRAADPGPEEPGAGAPIAPLSLALAVVVVAQLVMIAVMSMAPVHLEHGGAGLGVVGLAIGAHSAGMYALSPVFGWATDRFGRLPVLAVGAGLLVAAGVVAGTAEPHDHLRLTAGLVLLGLGWSAALVAGSALLVDALPPADRPRWQGRADIVVNLSGALGGSVAGLTVAATSYEVLALGCAGLAGGVLLAVLRRARPA</sequence>
<evidence type="ECO:0000313" key="8">
    <source>
        <dbReference type="Proteomes" id="UP001143463"/>
    </source>
</evidence>
<evidence type="ECO:0000313" key="7">
    <source>
        <dbReference type="EMBL" id="GLL10153.1"/>
    </source>
</evidence>
<protein>
    <submittedName>
        <fullName evidence="7">MFS-type transporter YdeG</fullName>
    </submittedName>
</protein>
<accession>A0A9W6NV23</accession>
<evidence type="ECO:0000256" key="4">
    <source>
        <dbReference type="ARBA" id="ARBA00023136"/>
    </source>
</evidence>
<feature type="transmembrane region" description="Helical" evidence="5">
    <location>
        <begin position="331"/>
        <end position="353"/>
    </location>
</feature>
<dbReference type="Proteomes" id="UP001143463">
    <property type="component" value="Unassembled WGS sequence"/>
</dbReference>
<organism evidence="7 8">
    <name type="scientific">Pseudonocardia halophobica</name>
    <dbReference type="NCBI Taxonomy" id="29401"/>
    <lineage>
        <taxon>Bacteria</taxon>
        <taxon>Bacillati</taxon>
        <taxon>Actinomycetota</taxon>
        <taxon>Actinomycetes</taxon>
        <taxon>Pseudonocardiales</taxon>
        <taxon>Pseudonocardiaceae</taxon>
        <taxon>Pseudonocardia</taxon>
    </lineage>
</organism>
<keyword evidence="2 5" id="KW-0812">Transmembrane</keyword>
<dbReference type="EMBL" id="BSFQ01000004">
    <property type="protein sequence ID" value="GLL10153.1"/>
    <property type="molecule type" value="Genomic_DNA"/>
</dbReference>
<dbReference type="InterPro" id="IPR011701">
    <property type="entry name" value="MFS"/>
</dbReference>
<feature type="transmembrane region" description="Helical" evidence="5">
    <location>
        <begin position="149"/>
        <end position="172"/>
    </location>
</feature>
<keyword evidence="3 5" id="KW-1133">Transmembrane helix</keyword>
<feature type="transmembrane region" description="Helical" evidence="5">
    <location>
        <begin position="90"/>
        <end position="110"/>
    </location>
</feature>
<dbReference type="SUPFAM" id="SSF103473">
    <property type="entry name" value="MFS general substrate transporter"/>
    <property type="match status" value="1"/>
</dbReference>
<dbReference type="InterPro" id="IPR036259">
    <property type="entry name" value="MFS_trans_sf"/>
</dbReference>